<keyword evidence="2" id="KW-1185">Reference proteome</keyword>
<comment type="caution">
    <text evidence="1">The sequence shown here is derived from an EMBL/GenBank/DDBJ whole genome shotgun (WGS) entry which is preliminary data.</text>
</comment>
<sequence length="74" mass="8129">MSPQLDERLGRLQKKLGDHARIASHLGLDFERPIRSLGDGYPENAVSWLARSANGCSSSYGATTMWSATRGRSH</sequence>
<dbReference type="EMBL" id="JACHIW010000001">
    <property type="protein sequence ID" value="MBB5152848.1"/>
    <property type="molecule type" value="Genomic_DNA"/>
</dbReference>
<accession>A0A840Q249</accession>
<gene>
    <name evidence="1" type="ORF">BJ970_000382</name>
</gene>
<dbReference type="AlphaFoldDB" id="A0A840Q249"/>
<evidence type="ECO:0000313" key="1">
    <source>
        <dbReference type="EMBL" id="MBB5152848.1"/>
    </source>
</evidence>
<organism evidence="1 2">
    <name type="scientific">Saccharopolyspora phatthalungensis</name>
    <dbReference type="NCBI Taxonomy" id="664693"/>
    <lineage>
        <taxon>Bacteria</taxon>
        <taxon>Bacillati</taxon>
        <taxon>Actinomycetota</taxon>
        <taxon>Actinomycetes</taxon>
        <taxon>Pseudonocardiales</taxon>
        <taxon>Pseudonocardiaceae</taxon>
        <taxon>Saccharopolyspora</taxon>
    </lineage>
</organism>
<evidence type="ECO:0000313" key="2">
    <source>
        <dbReference type="Proteomes" id="UP000584374"/>
    </source>
</evidence>
<dbReference type="Proteomes" id="UP000584374">
    <property type="component" value="Unassembled WGS sequence"/>
</dbReference>
<name>A0A840Q249_9PSEU</name>
<reference evidence="1 2" key="1">
    <citation type="submission" date="2020-08" db="EMBL/GenBank/DDBJ databases">
        <title>Sequencing the genomes of 1000 actinobacteria strains.</title>
        <authorList>
            <person name="Klenk H.-P."/>
        </authorList>
    </citation>
    <scope>NUCLEOTIDE SEQUENCE [LARGE SCALE GENOMIC DNA]</scope>
    <source>
        <strain evidence="1 2">DSM 45584</strain>
    </source>
</reference>
<protein>
    <submittedName>
        <fullName evidence="1">Uncharacterized protein</fullName>
    </submittedName>
</protein>
<proteinExistence type="predicted"/>